<sequence>MKSSKFVFGACLFFVMASLLPAQNAENAVYDGEIVFSASALSDEETPFFGGWSGEWNERKHPFVALTGALGFNVLLATWNRYMIGSNWAKTGWDEWNHFWEREMSWDRDWYWTNFFLHPYQGSMYYMASRGSNLNQLESFLITALGSYTWEYLCETNAPSKNDMVFTSVGSFAVGEMFYRLSIEAEEINSLFKIAINPQLLWTEYLWGIKPKRTGGHIHSLSLGVDIGNVNAGVHLKDKKYEYPEHETFPLFGMVEFKVEYNDPYRHDSNRPYDQFTLEVQGGIGKGSGKGSYCAYEDVDEKLFYDIRILSDGMFFARELDLGQNVDTSVGAVMLYDFDWQSLYVFSSLAPGFAFKQRFNGEDRAFEWQAMLAGILLGNTDFYYYQRKVIPEPDGVSCGYNETVGFESVLKLKYATENGFACGLDFRGYAMYDFKNQLQSFCSTGWEFIGLLSASVEVPVSKKVRIGVRDELFGKFTRYNDTDTAGDLRYIVNTARVFAKLQLK</sequence>
<dbReference type="EMBL" id="FUXC01000016">
    <property type="protein sequence ID" value="SKA06091.1"/>
    <property type="molecule type" value="Genomic_DNA"/>
</dbReference>
<dbReference type="InterPro" id="IPR025079">
    <property type="entry name" value="DUF3943"/>
</dbReference>
<keyword evidence="1" id="KW-0732">Signal</keyword>
<dbReference type="GeneID" id="303368290"/>
<organism evidence="3 4">
    <name type="scientific">Treponema berlinense</name>
    <dbReference type="NCBI Taxonomy" id="225004"/>
    <lineage>
        <taxon>Bacteria</taxon>
        <taxon>Pseudomonadati</taxon>
        <taxon>Spirochaetota</taxon>
        <taxon>Spirochaetia</taxon>
        <taxon>Spirochaetales</taxon>
        <taxon>Treponemataceae</taxon>
        <taxon>Treponema</taxon>
    </lineage>
</organism>
<evidence type="ECO:0000256" key="1">
    <source>
        <dbReference type="SAM" id="SignalP"/>
    </source>
</evidence>
<evidence type="ECO:0000313" key="3">
    <source>
        <dbReference type="EMBL" id="SKA06091.1"/>
    </source>
</evidence>
<feature type="chain" id="PRO_5013114926" description="DUF3943 domain-containing protein" evidence="1">
    <location>
        <begin position="25"/>
        <end position="504"/>
    </location>
</feature>
<reference evidence="3 4" key="1">
    <citation type="submission" date="2017-02" db="EMBL/GenBank/DDBJ databases">
        <authorList>
            <person name="Peterson S.W."/>
        </authorList>
    </citation>
    <scope>NUCLEOTIDE SEQUENCE [LARGE SCALE GENOMIC DNA]</scope>
    <source>
        <strain evidence="3 4">ATCC BAA-909</strain>
    </source>
</reference>
<keyword evidence="4" id="KW-1185">Reference proteome</keyword>
<dbReference type="STRING" id="225004.SAMN02745152_02076"/>
<dbReference type="Proteomes" id="UP000190395">
    <property type="component" value="Unassembled WGS sequence"/>
</dbReference>
<evidence type="ECO:0000259" key="2">
    <source>
        <dbReference type="Pfam" id="PF13084"/>
    </source>
</evidence>
<name>A0A1T4QRH7_9SPIR</name>
<dbReference type="Pfam" id="PF13084">
    <property type="entry name" value="DUF3943"/>
    <property type="match status" value="1"/>
</dbReference>
<proteinExistence type="predicted"/>
<dbReference type="OrthoDB" id="9808630at2"/>
<dbReference type="RefSeq" id="WP_078931810.1">
    <property type="nucleotide sequence ID" value="NZ_FUXC01000016.1"/>
</dbReference>
<protein>
    <recommendedName>
        <fullName evidence="2">DUF3943 domain-containing protein</fullName>
    </recommendedName>
</protein>
<gene>
    <name evidence="3" type="ORF">SAMN02745152_02076</name>
</gene>
<feature type="signal peptide" evidence="1">
    <location>
        <begin position="1"/>
        <end position="24"/>
    </location>
</feature>
<feature type="domain" description="DUF3943" evidence="2">
    <location>
        <begin position="104"/>
        <end position="186"/>
    </location>
</feature>
<accession>A0A1T4QRH7</accession>
<dbReference type="AlphaFoldDB" id="A0A1T4QRH7"/>
<evidence type="ECO:0000313" key="4">
    <source>
        <dbReference type="Proteomes" id="UP000190395"/>
    </source>
</evidence>